<name>A0A9W8H8Z1_9FUNG</name>
<dbReference type="AlphaFoldDB" id="A0A9W8H8Z1"/>
<evidence type="ECO:0000313" key="4">
    <source>
        <dbReference type="Proteomes" id="UP001140217"/>
    </source>
</evidence>
<feature type="compositionally biased region" description="Low complexity" evidence="1">
    <location>
        <begin position="66"/>
        <end position="76"/>
    </location>
</feature>
<gene>
    <name evidence="3" type="ORF">H4R18_004462</name>
</gene>
<feature type="region of interest" description="Disordered" evidence="1">
    <location>
        <begin position="28"/>
        <end position="114"/>
    </location>
</feature>
<feature type="compositionally biased region" description="Polar residues" evidence="1">
    <location>
        <begin position="155"/>
        <end position="167"/>
    </location>
</feature>
<dbReference type="EMBL" id="JANBUL010000216">
    <property type="protein sequence ID" value="KAJ2778676.1"/>
    <property type="molecule type" value="Genomic_DNA"/>
</dbReference>
<proteinExistence type="predicted"/>
<feature type="compositionally biased region" description="Basic and acidic residues" evidence="1">
    <location>
        <begin position="214"/>
        <end position="232"/>
    </location>
</feature>
<dbReference type="Proteomes" id="UP001140217">
    <property type="component" value="Unassembled WGS sequence"/>
</dbReference>
<reference evidence="3" key="1">
    <citation type="submission" date="2022-07" db="EMBL/GenBank/DDBJ databases">
        <title>Phylogenomic reconstructions and comparative analyses of Kickxellomycotina fungi.</title>
        <authorList>
            <person name="Reynolds N.K."/>
            <person name="Stajich J.E."/>
            <person name="Barry K."/>
            <person name="Grigoriev I.V."/>
            <person name="Crous P."/>
            <person name="Smith M.E."/>
        </authorList>
    </citation>
    <scope>NUCLEOTIDE SEQUENCE</scope>
    <source>
        <strain evidence="3">NBRC 105414</strain>
    </source>
</reference>
<feature type="region of interest" description="Disordered" evidence="1">
    <location>
        <begin position="200"/>
        <end position="257"/>
    </location>
</feature>
<keyword evidence="2" id="KW-0472">Membrane</keyword>
<accession>A0A9W8H8Z1</accession>
<keyword evidence="4" id="KW-1185">Reference proteome</keyword>
<keyword evidence="2" id="KW-0812">Transmembrane</keyword>
<protein>
    <submittedName>
        <fullName evidence="3">Uncharacterized protein</fullName>
    </submittedName>
</protein>
<feature type="compositionally biased region" description="Polar residues" evidence="1">
    <location>
        <begin position="77"/>
        <end position="86"/>
    </location>
</feature>
<feature type="transmembrane region" description="Helical" evidence="2">
    <location>
        <begin position="277"/>
        <end position="296"/>
    </location>
</feature>
<evidence type="ECO:0000256" key="2">
    <source>
        <dbReference type="SAM" id="Phobius"/>
    </source>
</evidence>
<keyword evidence="2" id="KW-1133">Transmembrane helix</keyword>
<dbReference type="OrthoDB" id="2140426at2759"/>
<sequence length="341" mass="36021">MHVVVPMPEDGSAARRLSGSLRVVAQQQQQAVGGGGGPLLWGRPNSAQGIVGRSGRRLDSVRTQASSTNTTSSKNTDFYSAQSHFGSTEGDEDEDEGSFHTAAPPPPPPSSRAEVEAAVVVMASPQGDKHAGGEEALVHAIATQYVLDAEAAGSHSPSYRSRQNTEASRALGADRATTASTYTGAAAAAAGGGYPRAGVDYDTESGGHPSPAFAERRAYERSLSEKDSRSDSEEQPPLSQRLRDEEVDDDENEASRFVPARMRHAPPQYTVKADGHVPAGAVLFACGFVLLPLWWVGAVFPRAPGSDVARTWRKYNALMSLLSLPLLGLLLALGGWHAAHE</sequence>
<evidence type="ECO:0000313" key="3">
    <source>
        <dbReference type="EMBL" id="KAJ2778676.1"/>
    </source>
</evidence>
<feature type="transmembrane region" description="Helical" evidence="2">
    <location>
        <begin position="317"/>
        <end position="339"/>
    </location>
</feature>
<evidence type="ECO:0000256" key="1">
    <source>
        <dbReference type="SAM" id="MobiDB-lite"/>
    </source>
</evidence>
<feature type="region of interest" description="Disordered" evidence="1">
    <location>
        <begin position="153"/>
        <end position="173"/>
    </location>
</feature>
<comment type="caution">
    <text evidence="3">The sequence shown here is derived from an EMBL/GenBank/DDBJ whole genome shotgun (WGS) entry which is preliminary data.</text>
</comment>
<organism evidence="3 4">
    <name type="scientific">Coemansia javaensis</name>
    <dbReference type="NCBI Taxonomy" id="2761396"/>
    <lineage>
        <taxon>Eukaryota</taxon>
        <taxon>Fungi</taxon>
        <taxon>Fungi incertae sedis</taxon>
        <taxon>Zoopagomycota</taxon>
        <taxon>Kickxellomycotina</taxon>
        <taxon>Kickxellomycetes</taxon>
        <taxon>Kickxellales</taxon>
        <taxon>Kickxellaceae</taxon>
        <taxon>Coemansia</taxon>
    </lineage>
</organism>